<accession>A0A061DD68</accession>
<dbReference type="EMBL" id="LK391708">
    <property type="protein sequence ID" value="CDR96000.1"/>
    <property type="molecule type" value="Genomic_DNA"/>
</dbReference>
<organism evidence="1 2">
    <name type="scientific">Babesia bigemina</name>
    <dbReference type="NCBI Taxonomy" id="5866"/>
    <lineage>
        <taxon>Eukaryota</taxon>
        <taxon>Sar</taxon>
        <taxon>Alveolata</taxon>
        <taxon>Apicomplexa</taxon>
        <taxon>Aconoidasida</taxon>
        <taxon>Piroplasmida</taxon>
        <taxon>Babesiidae</taxon>
        <taxon>Babesia</taxon>
    </lineage>
</organism>
<keyword evidence="2" id="KW-1185">Reference proteome</keyword>
<dbReference type="Proteomes" id="UP000033188">
    <property type="component" value="Chromosome 2"/>
</dbReference>
<sequence>MSLARDCMPMGTVTSECSDADRSHPFCAAEGTLLNIPGYLAELAAISLDLRDLASLRDSTFTPVVSLIIEDYPVSV</sequence>
<dbReference type="RefSeq" id="XP_012768186.1">
    <property type="nucleotide sequence ID" value="XM_012912732.1"/>
</dbReference>
<protein>
    <submittedName>
        <fullName evidence="1">Uncharacterized protein</fullName>
    </submittedName>
</protein>
<evidence type="ECO:0000313" key="2">
    <source>
        <dbReference type="Proteomes" id="UP000033188"/>
    </source>
</evidence>
<dbReference type="VEuPathDB" id="PiroplasmaDB:BBBOND_0211450"/>
<reference evidence="2" key="1">
    <citation type="submission" date="2014-06" db="EMBL/GenBank/DDBJ databases">
        <authorList>
            <person name="Aslett M."/>
            <person name="De Silva N."/>
        </authorList>
    </citation>
    <scope>NUCLEOTIDE SEQUENCE [LARGE SCALE GENOMIC DNA]</scope>
    <source>
        <strain evidence="2">Bond</strain>
    </source>
</reference>
<dbReference type="GeneID" id="24564541"/>
<dbReference type="KEGG" id="bbig:BBBOND_0211450"/>
<dbReference type="AlphaFoldDB" id="A0A061DD68"/>
<gene>
    <name evidence="1" type="ORF">BBBOND_0211450</name>
</gene>
<evidence type="ECO:0000313" key="1">
    <source>
        <dbReference type="EMBL" id="CDR96000.1"/>
    </source>
</evidence>
<proteinExistence type="predicted"/>
<name>A0A061DD68_BABBI</name>